<keyword evidence="1" id="KW-0472">Membrane</keyword>
<dbReference type="RefSeq" id="WP_087212765.1">
    <property type="nucleotide sequence ID" value="NZ_CP021431.1"/>
</dbReference>
<proteinExistence type="predicted"/>
<evidence type="ECO:0000256" key="1">
    <source>
        <dbReference type="SAM" id="Phobius"/>
    </source>
</evidence>
<gene>
    <name evidence="2" type="ORF">LOKVESSMR4R_01394</name>
</gene>
<name>A0A1Y0EAX7_9RHOB</name>
<keyword evidence="3" id="KW-1185">Reference proteome</keyword>
<sequence length="103" mass="11314">MQFAPETQILILNAAILAIAYLGIFPSLRDKSLAQIMRVDLVVSLLAIGVAAALFWGSGTAFNMIFFSANWAVFSIVTLMIMEAPLFYAFARKHGIILPGKHR</sequence>
<dbReference type="EMBL" id="CP021431">
    <property type="protein sequence ID" value="ARU00713.1"/>
    <property type="molecule type" value="Genomic_DNA"/>
</dbReference>
<keyword evidence="1" id="KW-0812">Transmembrane</keyword>
<evidence type="ECO:0000313" key="3">
    <source>
        <dbReference type="Proteomes" id="UP000195273"/>
    </source>
</evidence>
<dbReference type="OrthoDB" id="7652025at2"/>
<reference evidence="2 3" key="1">
    <citation type="submission" date="2017-05" db="EMBL/GenBank/DDBJ databases">
        <title>Genome Sequence of Loktanella vestfoldensis Strain SMR4r Isolated from a Culture of the Diatom Skeletonema marinoi.</title>
        <authorList>
            <person name="Topel M."/>
            <person name="Pinder M.I.M."/>
            <person name="Johansson O.N."/>
            <person name="Kourtchenko O."/>
            <person name="Godhe A."/>
            <person name="Clarke A.K."/>
        </authorList>
    </citation>
    <scope>NUCLEOTIDE SEQUENCE [LARGE SCALE GENOMIC DNA]</scope>
    <source>
        <strain evidence="2 3">SMR4r</strain>
    </source>
</reference>
<accession>A0A1Y0EAX7</accession>
<dbReference type="STRING" id="1122181.GCA_000382265_03112"/>
<dbReference type="KEGG" id="lvs:LOKVESSMR4R_01394"/>
<feature type="transmembrane region" description="Helical" evidence="1">
    <location>
        <begin position="36"/>
        <end position="57"/>
    </location>
</feature>
<feature type="transmembrane region" description="Helical" evidence="1">
    <location>
        <begin position="6"/>
        <end position="24"/>
    </location>
</feature>
<organism evidence="2 3">
    <name type="scientific">Yoonia vestfoldensis</name>
    <dbReference type="NCBI Taxonomy" id="245188"/>
    <lineage>
        <taxon>Bacteria</taxon>
        <taxon>Pseudomonadati</taxon>
        <taxon>Pseudomonadota</taxon>
        <taxon>Alphaproteobacteria</taxon>
        <taxon>Rhodobacterales</taxon>
        <taxon>Paracoccaceae</taxon>
        <taxon>Yoonia</taxon>
    </lineage>
</organism>
<feature type="transmembrane region" description="Helical" evidence="1">
    <location>
        <begin position="69"/>
        <end position="91"/>
    </location>
</feature>
<dbReference type="Proteomes" id="UP000195273">
    <property type="component" value="Chromosome"/>
</dbReference>
<keyword evidence="1" id="KW-1133">Transmembrane helix</keyword>
<evidence type="ECO:0000313" key="2">
    <source>
        <dbReference type="EMBL" id="ARU00713.1"/>
    </source>
</evidence>
<protein>
    <submittedName>
        <fullName evidence="2">Uncharacterized protein</fullName>
    </submittedName>
</protein>
<dbReference type="AlphaFoldDB" id="A0A1Y0EAX7"/>